<feature type="coiled-coil region" evidence="1">
    <location>
        <begin position="184"/>
        <end position="211"/>
    </location>
</feature>
<dbReference type="PANTHER" id="PTHR36719">
    <property type="entry name" value="OS01G0676200 PROTEIN"/>
    <property type="match status" value="1"/>
</dbReference>
<name>A0A8T0IK91_CERPU</name>
<gene>
    <name evidence="2" type="ORF">KC19_3G123800</name>
</gene>
<protein>
    <submittedName>
        <fullName evidence="2">Uncharacterized protein</fullName>
    </submittedName>
</protein>
<keyword evidence="1" id="KW-0175">Coiled coil</keyword>
<reference evidence="2" key="1">
    <citation type="submission" date="2020-06" db="EMBL/GenBank/DDBJ databases">
        <title>WGS assembly of Ceratodon purpureus strain R40.</title>
        <authorList>
            <person name="Carey S.B."/>
            <person name="Jenkins J."/>
            <person name="Shu S."/>
            <person name="Lovell J.T."/>
            <person name="Sreedasyam A."/>
            <person name="Maumus F."/>
            <person name="Tiley G.P."/>
            <person name="Fernandez-Pozo N."/>
            <person name="Barry K."/>
            <person name="Chen C."/>
            <person name="Wang M."/>
            <person name="Lipzen A."/>
            <person name="Daum C."/>
            <person name="Saski C.A."/>
            <person name="Payton A.C."/>
            <person name="Mcbreen J.C."/>
            <person name="Conrad R.E."/>
            <person name="Kollar L.M."/>
            <person name="Olsson S."/>
            <person name="Huttunen S."/>
            <person name="Landis J.B."/>
            <person name="Wickett N.J."/>
            <person name="Johnson M.G."/>
            <person name="Rensing S.A."/>
            <person name="Grimwood J."/>
            <person name="Schmutz J."/>
            <person name="Mcdaniel S.F."/>
        </authorList>
    </citation>
    <scope>NUCLEOTIDE SEQUENCE</scope>
    <source>
        <strain evidence="2">R40</strain>
    </source>
</reference>
<dbReference type="EMBL" id="CM026423">
    <property type="protein sequence ID" value="KAG0583286.1"/>
    <property type="molecule type" value="Genomic_DNA"/>
</dbReference>
<comment type="caution">
    <text evidence="2">The sequence shown here is derived from an EMBL/GenBank/DDBJ whole genome shotgun (WGS) entry which is preliminary data.</text>
</comment>
<evidence type="ECO:0000256" key="1">
    <source>
        <dbReference type="SAM" id="Coils"/>
    </source>
</evidence>
<evidence type="ECO:0000313" key="3">
    <source>
        <dbReference type="Proteomes" id="UP000822688"/>
    </source>
</evidence>
<keyword evidence="3" id="KW-1185">Reference proteome</keyword>
<dbReference type="InterPro" id="IPR053351">
    <property type="entry name" value="Chloroplast_NDH_Assembly"/>
</dbReference>
<proteinExistence type="predicted"/>
<evidence type="ECO:0000313" key="2">
    <source>
        <dbReference type="EMBL" id="KAG0583286.1"/>
    </source>
</evidence>
<sequence>MQLLSSYLCAATPLHRLPVGSVASSSITQCRTIGFTQACSVELFATRWGREFAGRTSRLHAQSQEGVDSETVNVTDLRNVAPSSSSEIPEPEPESANPEYFGGGMSEEEIREALLFEQGGDDEGPRLEEAARVREGEGDVNASKGFERTIPIPTTRGNGRNIVNILTVFGGLLDRPFGNGASVAAAGSAVIERVQEEIETLKDEDRVNEQLLFEVIRITRLLEMDMKLLSAAQKESTLLERLDSARQHCKEAILLANAL</sequence>
<organism evidence="2 3">
    <name type="scientific">Ceratodon purpureus</name>
    <name type="common">Fire moss</name>
    <name type="synonym">Dicranum purpureum</name>
    <dbReference type="NCBI Taxonomy" id="3225"/>
    <lineage>
        <taxon>Eukaryota</taxon>
        <taxon>Viridiplantae</taxon>
        <taxon>Streptophyta</taxon>
        <taxon>Embryophyta</taxon>
        <taxon>Bryophyta</taxon>
        <taxon>Bryophytina</taxon>
        <taxon>Bryopsida</taxon>
        <taxon>Dicranidae</taxon>
        <taxon>Pseudoditrichales</taxon>
        <taxon>Ditrichaceae</taxon>
        <taxon>Ceratodon</taxon>
    </lineage>
</organism>
<accession>A0A8T0IK91</accession>
<dbReference type="AlphaFoldDB" id="A0A8T0IK91"/>
<dbReference type="Proteomes" id="UP000822688">
    <property type="component" value="Chromosome 3"/>
</dbReference>
<dbReference type="PANTHER" id="PTHR36719:SF1">
    <property type="entry name" value="PROTEIN CHLORORESPIRATORY REDUCTION 41, CHLOROPLASTIC"/>
    <property type="match status" value="1"/>
</dbReference>